<feature type="domain" description="2,6-dihydroxypyridine 3-monooxygenase substrate binding" evidence="1">
    <location>
        <begin position="185"/>
        <end position="307"/>
    </location>
</feature>
<gene>
    <name evidence="2" type="ORF">MA16_Dca014780</name>
</gene>
<accession>A0A2I0W677</accession>
<dbReference type="InterPro" id="IPR054707">
    <property type="entry name" value="DhpH_subs-bd"/>
</dbReference>
<reference evidence="2 3" key="1">
    <citation type="journal article" date="2016" name="Sci. Rep.">
        <title>The Dendrobium catenatum Lindl. genome sequence provides insights into polysaccharide synthase, floral development and adaptive evolution.</title>
        <authorList>
            <person name="Zhang G.Q."/>
            <person name="Xu Q."/>
            <person name="Bian C."/>
            <person name="Tsai W.C."/>
            <person name="Yeh C.M."/>
            <person name="Liu K.W."/>
            <person name="Yoshida K."/>
            <person name="Zhang L.S."/>
            <person name="Chang S.B."/>
            <person name="Chen F."/>
            <person name="Shi Y."/>
            <person name="Su Y.Y."/>
            <person name="Zhang Y.Q."/>
            <person name="Chen L.J."/>
            <person name="Yin Y."/>
            <person name="Lin M."/>
            <person name="Huang H."/>
            <person name="Deng H."/>
            <person name="Wang Z.W."/>
            <person name="Zhu S.L."/>
            <person name="Zhao X."/>
            <person name="Deng C."/>
            <person name="Niu S.C."/>
            <person name="Huang J."/>
            <person name="Wang M."/>
            <person name="Liu G.H."/>
            <person name="Yang H.J."/>
            <person name="Xiao X.J."/>
            <person name="Hsiao Y.Y."/>
            <person name="Wu W.L."/>
            <person name="Chen Y.Y."/>
            <person name="Mitsuda N."/>
            <person name="Ohme-Takagi M."/>
            <person name="Luo Y.B."/>
            <person name="Van de Peer Y."/>
            <person name="Liu Z.J."/>
        </authorList>
    </citation>
    <scope>NUCLEOTIDE SEQUENCE [LARGE SCALE GENOMIC DNA]</scope>
    <source>
        <tissue evidence="2">The whole plant</tissue>
    </source>
</reference>
<sequence>MEDRQAPGKALVVGGSIAGLSCAHSLIAAGWEVRVIEKSLSPPSSSPTGAGLSLDPQAREIVSSWLSDPTILHDSSLPLDIELLQFVDGKKDRKIVARDDNFNYRCFHWTDLHSLLYKALPPDTVLWDHHFLSLIIPENKASVRIKVKIPHTDEMKEFSGDLLIAADGSMSLIQRHFLPGHKLRYSGYSAWRGVYDFSEDISSDTIDSIRSAYPELGKCLYFDLVYGNHCVLFELINKRLNWIWYFDAQEPDIKASYLTNSEGRSVTMKVNQEMIEKMHTDAQRMWSSELAQLMRKTKEPFINVIYDSDPLPQLFWDNVVLVGDAAHPTTPHCSRSTNMAVLDAEVLGLCVKKWGAGNLGLALQEYQSIRYPVISRQVLHSRHAGRLKQGLPLQDNTAFNPKEASKEEAAGILHKSLPFFYKAPVSMDQ</sequence>
<dbReference type="InterPro" id="IPR053212">
    <property type="entry name" value="DHP_3-monooxygenase"/>
</dbReference>
<name>A0A2I0W677_9ASPA</name>
<dbReference type="Pfam" id="PF22607">
    <property type="entry name" value="FAD_binding-like"/>
    <property type="match status" value="1"/>
</dbReference>
<proteinExistence type="predicted"/>
<organism evidence="2 3">
    <name type="scientific">Dendrobium catenatum</name>
    <dbReference type="NCBI Taxonomy" id="906689"/>
    <lineage>
        <taxon>Eukaryota</taxon>
        <taxon>Viridiplantae</taxon>
        <taxon>Streptophyta</taxon>
        <taxon>Embryophyta</taxon>
        <taxon>Tracheophyta</taxon>
        <taxon>Spermatophyta</taxon>
        <taxon>Magnoliopsida</taxon>
        <taxon>Liliopsida</taxon>
        <taxon>Asparagales</taxon>
        <taxon>Orchidaceae</taxon>
        <taxon>Epidendroideae</taxon>
        <taxon>Malaxideae</taxon>
        <taxon>Dendrobiinae</taxon>
        <taxon>Dendrobium</taxon>
    </lineage>
</organism>
<dbReference type="SUPFAM" id="SSF54373">
    <property type="entry name" value="FAD-linked reductases, C-terminal domain"/>
    <property type="match status" value="1"/>
</dbReference>
<dbReference type="Gene3D" id="3.50.50.60">
    <property type="entry name" value="FAD/NAD(P)-binding domain"/>
    <property type="match status" value="1"/>
</dbReference>
<dbReference type="InterPro" id="IPR036188">
    <property type="entry name" value="FAD/NAD-bd_sf"/>
</dbReference>
<evidence type="ECO:0000259" key="1">
    <source>
        <dbReference type="Pfam" id="PF22607"/>
    </source>
</evidence>
<evidence type="ECO:0000313" key="3">
    <source>
        <dbReference type="Proteomes" id="UP000233837"/>
    </source>
</evidence>
<dbReference type="PRINTS" id="PR00420">
    <property type="entry name" value="RNGMNOXGNASE"/>
</dbReference>
<dbReference type="AlphaFoldDB" id="A0A2I0W677"/>
<evidence type="ECO:0000313" key="2">
    <source>
        <dbReference type="EMBL" id="PKU71155.1"/>
    </source>
</evidence>
<dbReference type="SUPFAM" id="SSF51905">
    <property type="entry name" value="FAD/NAD(P)-binding domain"/>
    <property type="match status" value="1"/>
</dbReference>
<dbReference type="PROSITE" id="PS51257">
    <property type="entry name" value="PROKAR_LIPOPROTEIN"/>
    <property type="match status" value="1"/>
</dbReference>
<dbReference type="EMBL" id="KZ502884">
    <property type="protein sequence ID" value="PKU71155.1"/>
    <property type="molecule type" value="Genomic_DNA"/>
</dbReference>
<dbReference type="STRING" id="906689.A0A2I0W677"/>
<dbReference type="PANTHER" id="PTHR47469">
    <property type="entry name" value="MONOOXYGENASE-LIKE"/>
    <property type="match status" value="1"/>
</dbReference>
<dbReference type="Proteomes" id="UP000233837">
    <property type="component" value="Unassembled WGS sequence"/>
</dbReference>
<keyword evidence="3" id="KW-1185">Reference proteome</keyword>
<dbReference type="PANTHER" id="PTHR47469:SF2">
    <property type="entry name" value="OS06G0597600 PROTEIN"/>
    <property type="match status" value="1"/>
</dbReference>
<reference evidence="2 3" key="2">
    <citation type="journal article" date="2017" name="Nature">
        <title>The Apostasia genome and the evolution of orchids.</title>
        <authorList>
            <person name="Zhang G.Q."/>
            <person name="Liu K.W."/>
            <person name="Li Z."/>
            <person name="Lohaus R."/>
            <person name="Hsiao Y.Y."/>
            <person name="Niu S.C."/>
            <person name="Wang J.Y."/>
            <person name="Lin Y.C."/>
            <person name="Xu Q."/>
            <person name="Chen L.J."/>
            <person name="Yoshida K."/>
            <person name="Fujiwara S."/>
            <person name="Wang Z.W."/>
            <person name="Zhang Y.Q."/>
            <person name="Mitsuda N."/>
            <person name="Wang M."/>
            <person name="Liu G.H."/>
            <person name="Pecoraro L."/>
            <person name="Huang H.X."/>
            <person name="Xiao X.J."/>
            <person name="Lin M."/>
            <person name="Wu X.Y."/>
            <person name="Wu W.L."/>
            <person name="Chen Y.Y."/>
            <person name="Chang S.B."/>
            <person name="Sakamoto S."/>
            <person name="Ohme-Takagi M."/>
            <person name="Yagi M."/>
            <person name="Zeng S.J."/>
            <person name="Shen C.Y."/>
            <person name="Yeh C.M."/>
            <person name="Luo Y.B."/>
            <person name="Tsai W.C."/>
            <person name="Van de Peer Y."/>
            <person name="Liu Z.J."/>
        </authorList>
    </citation>
    <scope>NUCLEOTIDE SEQUENCE [LARGE SCALE GENOMIC DNA]</scope>
    <source>
        <tissue evidence="2">The whole plant</tissue>
    </source>
</reference>
<protein>
    <recommendedName>
        <fullName evidence="1">2,6-dihydroxypyridine 3-monooxygenase substrate binding domain-containing protein</fullName>
    </recommendedName>
</protein>